<evidence type="ECO:0000259" key="4">
    <source>
        <dbReference type="Pfam" id="PF00111"/>
    </source>
</evidence>
<keyword evidence="1" id="KW-0500">Molybdenum</keyword>
<keyword evidence="2" id="KW-0001">2Fe-2S</keyword>
<protein>
    <recommendedName>
        <fullName evidence="4">2Fe-2S ferredoxin-type domain-containing protein</fullName>
    </recommendedName>
</protein>
<evidence type="ECO:0000256" key="1">
    <source>
        <dbReference type="ARBA" id="ARBA00022505"/>
    </source>
</evidence>
<dbReference type="InterPro" id="IPR001041">
    <property type="entry name" value="2Fe-2S_ferredoxin-type"/>
</dbReference>
<dbReference type="GO" id="GO:0016491">
    <property type="term" value="F:oxidoreductase activity"/>
    <property type="evidence" value="ECO:0007669"/>
    <property type="project" value="InterPro"/>
</dbReference>
<dbReference type="GO" id="GO:0051537">
    <property type="term" value="F:2 iron, 2 sulfur cluster binding"/>
    <property type="evidence" value="ECO:0007669"/>
    <property type="project" value="UniProtKB-KW"/>
</dbReference>
<keyword evidence="2" id="KW-0408">Iron</keyword>
<proteinExistence type="predicted"/>
<keyword evidence="2" id="KW-0479">Metal-binding</keyword>
<evidence type="ECO:0000256" key="2">
    <source>
        <dbReference type="ARBA" id="ARBA00022714"/>
    </source>
</evidence>
<keyword evidence="3" id="KW-0411">Iron-sulfur</keyword>
<feature type="domain" description="2Fe-2S ferredoxin-type" evidence="4">
    <location>
        <begin position="200"/>
        <end position="234"/>
    </location>
</feature>
<dbReference type="Pfam" id="PF00111">
    <property type="entry name" value="Fer2"/>
    <property type="match status" value="2"/>
</dbReference>
<evidence type="ECO:0000256" key="3">
    <source>
        <dbReference type="ARBA" id="ARBA00023014"/>
    </source>
</evidence>
<sequence>CNEGGCGACVVAVIRTGIFVILFLGLELGGFLQLNFRNTSDSSHGVKNRIYNWLITLLYKMSNLHRKSPNDEIVFSINKTIFRVSKETPLDTTLSTWIRKNARLAGTKTMCNEGGCGACVVAVIRTGIFVILFLGLELGGFLQLNFRNTSDSSHGVKNRIYNWLITLLYKMSNLHRKSPNDEIVFSINKKIFRVSKETPLDTTLSTWIRKNARLAGTKTMCNEGGCGSCVVAVRQ</sequence>
<dbReference type="PROSITE" id="PS00197">
    <property type="entry name" value="2FE2S_FER_1"/>
    <property type="match status" value="1"/>
</dbReference>
<feature type="domain" description="2Fe-2S ferredoxin-type" evidence="4">
    <location>
        <begin position="91"/>
        <end position="124"/>
    </location>
</feature>
<feature type="non-terminal residue" evidence="5">
    <location>
        <position position="235"/>
    </location>
</feature>
<name>A0A1B6J322_9HEMI</name>
<dbReference type="InterPro" id="IPR036010">
    <property type="entry name" value="2Fe-2S_ferredoxin-like_sf"/>
</dbReference>
<dbReference type="GO" id="GO:0005506">
    <property type="term" value="F:iron ion binding"/>
    <property type="evidence" value="ECO:0007669"/>
    <property type="project" value="InterPro"/>
</dbReference>
<dbReference type="PANTHER" id="PTHR11908">
    <property type="entry name" value="XANTHINE DEHYDROGENASE"/>
    <property type="match status" value="1"/>
</dbReference>
<gene>
    <name evidence="5" type="ORF">g.49923</name>
</gene>
<dbReference type="InterPro" id="IPR012675">
    <property type="entry name" value="Beta-grasp_dom_sf"/>
</dbReference>
<reference evidence="5" key="1">
    <citation type="submission" date="2015-11" db="EMBL/GenBank/DDBJ databases">
        <title>De novo transcriptome assembly of four potential Pierce s Disease insect vectors from Arizona vineyards.</title>
        <authorList>
            <person name="Tassone E.E."/>
        </authorList>
    </citation>
    <scope>NUCLEOTIDE SEQUENCE</scope>
</reference>
<dbReference type="SUPFAM" id="SSF54292">
    <property type="entry name" value="2Fe-2S ferredoxin-like"/>
    <property type="match status" value="2"/>
</dbReference>
<dbReference type="InterPro" id="IPR006058">
    <property type="entry name" value="2Fe2S_fd_BS"/>
</dbReference>
<organism evidence="5">
    <name type="scientific">Homalodisca liturata</name>
    <dbReference type="NCBI Taxonomy" id="320908"/>
    <lineage>
        <taxon>Eukaryota</taxon>
        <taxon>Metazoa</taxon>
        <taxon>Ecdysozoa</taxon>
        <taxon>Arthropoda</taxon>
        <taxon>Hexapoda</taxon>
        <taxon>Insecta</taxon>
        <taxon>Pterygota</taxon>
        <taxon>Neoptera</taxon>
        <taxon>Paraneoptera</taxon>
        <taxon>Hemiptera</taxon>
        <taxon>Auchenorrhyncha</taxon>
        <taxon>Membracoidea</taxon>
        <taxon>Cicadellidae</taxon>
        <taxon>Cicadellinae</taxon>
        <taxon>Proconiini</taxon>
        <taxon>Homalodisca</taxon>
    </lineage>
</organism>
<dbReference type="EMBL" id="GECU01014135">
    <property type="protein sequence ID" value="JAS93571.1"/>
    <property type="molecule type" value="Transcribed_RNA"/>
</dbReference>
<dbReference type="InterPro" id="IPR016208">
    <property type="entry name" value="Ald_Oxase/xanthine_DH-like"/>
</dbReference>
<accession>A0A1B6J322</accession>
<dbReference type="Gene3D" id="3.10.20.30">
    <property type="match status" value="2"/>
</dbReference>
<dbReference type="PANTHER" id="PTHR11908:SF132">
    <property type="entry name" value="ALDEHYDE OXIDASE 1-RELATED"/>
    <property type="match status" value="1"/>
</dbReference>
<feature type="non-terminal residue" evidence="5">
    <location>
        <position position="1"/>
    </location>
</feature>
<evidence type="ECO:0000313" key="5">
    <source>
        <dbReference type="EMBL" id="JAS93571.1"/>
    </source>
</evidence>
<dbReference type="AlphaFoldDB" id="A0A1B6J322"/>